<dbReference type="AlphaFoldDB" id="A0A842HVD7"/>
<dbReference type="Proteomes" id="UP000564378">
    <property type="component" value="Unassembled WGS sequence"/>
</dbReference>
<dbReference type="EMBL" id="JACJVJ010000001">
    <property type="protein sequence ID" value="MBC2776473.1"/>
    <property type="molecule type" value="Genomic_DNA"/>
</dbReference>
<comment type="caution">
    <text evidence="2">The sequence shown here is derived from an EMBL/GenBank/DDBJ whole genome shotgun (WGS) entry which is preliminary data.</text>
</comment>
<feature type="domain" description="Methyltransferase type 11" evidence="1">
    <location>
        <begin position="46"/>
        <end position="139"/>
    </location>
</feature>
<keyword evidence="2" id="KW-0808">Transferase</keyword>
<gene>
    <name evidence="2" type="ORF">H6P80_02445</name>
</gene>
<dbReference type="Gene3D" id="3.40.50.150">
    <property type="entry name" value="Vaccinia Virus protein VP39"/>
    <property type="match status" value="1"/>
</dbReference>
<dbReference type="GO" id="GO:0008757">
    <property type="term" value="F:S-adenosylmethionine-dependent methyltransferase activity"/>
    <property type="evidence" value="ECO:0007669"/>
    <property type="project" value="InterPro"/>
</dbReference>
<keyword evidence="2" id="KW-0489">Methyltransferase</keyword>
<dbReference type="SUPFAM" id="SSF53335">
    <property type="entry name" value="S-adenosyl-L-methionine-dependent methyltransferases"/>
    <property type="match status" value="1"/>
</dbReference>
<proteinExistence type="predicted"/>
<evidence type="ECO:0000313" key="2">
    <source>
        <dbReference type="EMBL" id="MBC2776473.1"/>
    </source>
</evidence>
<keyword evidence="3" id="KW-1185">Reference proteome</keyword>
<name>A0A842HVD7_9SPHN</name>
<organism evidence="2 3">
    <name type="scientific">Parasphingopyxis marina</name>
    <dbReference type="NCBI Taxonomy" id="2761622"/>
    <lineage>
        <taxon>Bacteria</taxon>
        <taxon>Pseudomonadati</taxon>
        <taxon>Pseudomonadota</taxon>
        <taxon>Alphaproteobacteria</taxon>
        <taxon>Sphingomonadales</taxon>
        <taxon>Sphingomonadaceae</taxon>
        <taxon>Parasphingopyxis</taxon>
    </lineage>
</organism>
<dbReference type="PANTHER" id="PTHR43591">
    <property type="entry name" value="METHYLTRANSFERASE"/>
    <property type="match status" value="1"/>
</dbReference>
<dbReference type="InterPro" id="IPR029063">
    <property type="entry name" value="SAM-dependent_MTases_sf"/>
</dbReference>
<dbReference type="CDD" id="cd02440">
    <property type="entry name" value="AdoMet_MTases"/>
    <property type="match status" value="1"/>
</dbReference>
<protein>
    <submittedName>
        <fullName evidence="2">Methyltransferase domain-containing protein</fullName>
    </submittedName>
</protein>
<evidence type="ECO:0000259" key="1">
    <source>
        <dbReference type="Pfam" id="PF08241"/>
    </source>
</evidence>
<dbReference type="PANTHER" id="PTHR43591:SF24">
    <property type="entry name" value="2-METHOXY-6-POLYPRENYL-1,4-BENZOQUINOL METHYLASE, MITOCHONDRIAL"/>
    <property type="match status" value="1"/>
</dbReference>
<reference evidence="2 3" key="1">
    <citation type="submission" date="2020-08" db="EMBL/GenBank/DDBJ databases">
        <title>Draft genome sequence of Parasphingopyxis sp. GrpM-11.</title>
        <authorList>
            <person name="Oh J."/>
            <person name="Roh D.-H."/>
        </authorList>
    </citation>
    <scope>NUCLEOTIDE SEQUENCE [LARGE SCALE GENOMIC DNA]</scope>
    <source>
        <strain evidence="2 3">GrpM-11</strain>
    </source>
</reference>
<sequence>MSDADTGQVTASAAEIYDTFFLPALFQRWAAPVCEAADIRPGDHVLDVACGTGVLALEAKRRAGDGGIVRGLDCNAGMLAVARGASADIVWDEGRAEALPFADNSLDAVVSQFGLMFFEDRGQALAEMWRVLRPGGRLAAAVWAGLERVPGYMAMVTLLDRLFGAETADALYAPYCLGDEKALARLFAAAGIADAQVTLHGGPAIFPSVASWVHTDIRGWTLADAIDDAQFARLLAEAETEFRDFVAADGTVSFAHPALIVTASKPG</sequence>
<dbReference type="GO" id="GO:0032259">
    <property type="term" value="P:methylation"/>
    <property type="evidence" value="ECO:0007669"/>
    <property type="project" value="UniProtKB-KW"/>
</dbReference>
<accession>A0A842HVD7</accession>
<dbReference type="InterPro" id="IPR013216">
    <property type="entry name" value="Methyltransf_11"/>
</dbReference>
<evidence type="ECO:0000313" key="3">
    <source>
        <dbReference type="Proteomes" id="UP000564378"/>
    </source>
</evidence>
<dbReference type="Pfam" id="PF08241">
    <property type="entry name" value="Methyltransf_11"/>
    <property type="match status" value="1"/>
</dbReference>
<dbReference type="RefSeq" id="WP_185799754.1">
    <property type="nucleotide sequence ID" value="NZ_JACJVJ010000001.1"/>
</dbReference>